<dbReference type="Proteomes" id="UP000008631">
    <property type="component" value="Chromosome"/>
</dbReference>
<reference key="1">
    <citation type="submission" date="2010-11" db="EMBL/GenBank/DDBJ databases">
        <title>The complete sequence of chromosome of Isophaera pallida ATCC 43644.</title>
        <authorList>
            <consortium name="US DOE Joint Genome Institute (JGI-PGF)"/>
            <person name="Lucas S."/>
            <person name="Copeland A."/>
            <person name="Lapidus A."/>
            <person name="Bruce D."/>
            <person name="Goodwin L."/>
            <person name="Pitluck S."/>
            <person name="Kyrpides N."/>
            <person name="Mavromatis K."/>
            <person name="Pagani I."/>
            <person name="Ivanova N."/>
            <person name="Saunders E."/>
            <person name="Brettin T."/>
            <person name="Detter J.C."/>
            <person name="Han C."/>
            <person name="Tapia R."/>
            <person name="Land M."/>
            <person name="Hauser L."/>
            <person name="Markowitz V."/>
            <person name="Cheng J.-F."/>
            <person name="Hugenholtz P."/>
            <person name="Woyke T."/>
            <person name="Wu D."/>
            <person name="Eisen J.A."/>
        </authorList>
    </citation>
    <scope>NUCLEOTIDE SEQUENCE</scope>
    <source>
        <strain>ATCC 43644</strain>
    </source>
</reference>
<evidence type="ECO:0000313" key="2">
    <source>
        <dbReference type="EMBL" id="ADV63243.1"/>
    </source>
</evidence>
<dbReference type="RefSeq" id="WP_013565531.1">
    <property type="nucleotide sequence ID" value="NC_014962.1"/>
</dbReference>
<sequence>MSTSQRISKLLAHDGTNVKELDLGGNRLLVDDLLLRNPPSRIEAEVACYNNNGDLKYDPNGPDVTSLATRLANESGFLDQTQALSFIRTLITSNGITDKDPAQPPPDNDKFKVKIVVVPTSPPRVIVLSPKPNKPFRSPLVGLIDHPSLSPLEPLPDADPLDCTTWQPPQPKPPDSDQPHPNPPQKP</sequence>
<evidence type="ECO:0000256" key="1">
    <source>
        <dbReference type="SAM" id="MobiDB-lite"/>
    </source>
</evidence>
<keyword evidence="3" id="KW-1185">Reference proteome</keyword>
<dbReference type="InParanoid" id="E8QZV2"/>
<dbReference type="HOGENOM" id="CLU_1445876_0_0_0"/>
<feature type="region of interest" description="Disordered" evidence="1">
    <location>
        <begin position="137"/>
        <end position="187"/>
    </location>
</feature>
<proteinExistence type="predicted"/>
<organism evidence="2 3">
    <name type="scientific">Isosphaera pallida (strain ATCC 43644 / DSM 9630 / IS1B)</name>
    <dbReference type="NCBI Taxonomy" id="575540"/>
    <lineage>
        <taxon>Bacteria</taxon>
        <taxon>Pseudomonadati</taxon>
        <taxon>Planctomycetota</taxon>
        <taxon>Planctomycetia</taxon>
        <taxon>Isosphaerales</taxon>
        <taxon>Isosphaeraceae</taxon>
        <taxon>Isosphaera</taxon>
    </lineage>
</organism>
<name>E8QZV2_ISOPI</name>
<reference evidence="2 3" key="2">
    <citation type="journal article" date="2011" name="Stand. Genomic Sci.">
        <title>Complete genome sequence of Isosphaera pallida type strain (IS1B).</title>
        <authorList>
            <consortium name="US DOE Joint Genome Institute (JGI-PGF)"/>
            <person name="Goker M."/>
            <person name="Cleland D."/>
            <person name="Saunders E."/>
            <person name="Lapidus A."/>
            <person name="Nolan M."/>
            <person name="Lucas S."/>
            <person name="Hammon N."/>
            <person name="Deshpande S."/>
            <person name="Cheng J.F."/>
            <person name="Tapia R."/>
            <person name="Han C."/>
            <person name="Goodwin L."/>
            <person name="Pitluck S."/>
            <person name="Liolios K."/>
            <person name="Pagani I."/>
            <person name="Ivanova N."/>
            <person name="Mavromatis K."/>
            <person name="Pati A."/>
            <person name="Chen A."/>
            <person name="Palaniappan K."/>
            <person name="Land M."/>
            <person name="Hauser L."/>
            <person name="Chang Y.J."/>
            <person name="Jeffries C.D."/>
            <person name="Detter J.C."/>
            <person name="Beck B."/>
            <person name="Woyke T."/>
            <person name="Bristow J."/>
            <person name="Eisen J.A."/>
            <person name="Markowitz V."/>
            <person name="Hugenholtz P."/>
            <person name="Kyrpides N.C."/>
            <person name="Klenk H.P."/>
        </authorList>
    </citation>
    <scope>NUCLEOTIDE SEQUENCE [LARGE SCALE GENOMIC DNA]</scope>
    <source>
        <strain evidence="3">ATCC 43644 / DSM 9630 / IS1B</strain>
    </source>
</reference>
<dbReference type="KEGG" id="ipa:Isop_2673"/>
<gene>
    <name evidence="2" type="ordered locus">Isop_2673</name>
</gene>
<protein>
    <submittedName>
        <fullName evidence="2">Uncharacterized protein</fullName>
    </submittedName>
</protein>
<accession>E8QZV2</accession>
<dbReference type="AlphaFoldDB" id="E8QZV2"/>
<dbReference type="EMBL" id="CP002353">
    <property type="protein sequence ID" value="ADV63243.1"/>
    <property type="molecule type" value="Genomic_DNA"/>
</dbReference>
<evidence type="ECO:0000313" key="3">
    <source>
        <dbReference type="Proteomes" id="UP000008631"/>
    </source>
</evidence>